<proteinExistence type="predicted"/>
<gene>
    <name evidence="2" type="ORF">BDN71DRAFT_735926</name>
</gene>
<accession>A0A9P6DGI2</accession>
<feature type="transmembrane region" description="Helical" evidence="1">
    <location>
        <begin position="132"/>
        <end position="154"/>
    </location>
</feature>
<keyword evidence="1" id="KW-0812">Transmembrane</keyword>
<evidence type="ECO:0000313" key="3">
    <source>
        <dbReference type="Proteomes" id="UP000807025"/>
    </source>
</evidence>
<name>A0A9P6DGI2_PLEER</name>
<dbReference type="OrthoDB" id="2942412at2759"/>
<reference evidence="2" key="1">
    <citation type="submission" date="2020-11" db="EMBL/GenBank/DDBJ databases">
        <authorList>
            <consortium name="DOE Joint Genome Institute"/>
            <person name="Ahrendt S."/>
            <person name="Riley R."/>
            <person name="Andreopoulos W."/>
            <person name="Labutti K."/>
            <person name="Pangilinan J."/>
            <person name="Ruiz-Duenas F.J."/>
            <person name="Barrasa J.M."/>
            <person name="Sanchez-Garcia M."/>
            <person name="Camarero S."/>
            <person name="Miyauchi S."/>
            <person name="Serrano A."/>
            <person name="Linde D."/>
            <person name="Babiker R."/>
            <person name="Drula E."/>
            <person name="Ayuso-Fernandez I."/>
            <person name="Pacheco R."/>
            <person name="Padilla G."/>
            <person name="Ferreira P."/>
            <person name="Barriuso J."/>
            <person name="Kellner H."/>
            <person name="Castanera R."/>
            <person name="Alfaro M."/>
            <person name="Ramirez L."/>
            <person name="Pisabarro A.G."/>
            <person name="Kuo A."/>
            <person name="Tritt A."/>
            <person name="Lipzen A."/>
            <person name="He G."/>
            <person name="Yan M."/>
            <person name="Ng V."/>
            <person name="Cullen D."/>
            <person name="Martin F."/>
            <person name="Rosso M.-N."/>
            <person name="Henrissat B."/>
            <person name="Hibbett D."/>
            <person name="Martinez A.T."/>
            <person name="Grigoriev I.V."/>
        </authorList>
    </citation>
    <scope>NUCLEOTIDE SEQUENCE</scope>
    <source>
        <strain evidence="2">ATCC 90797</strain>
    </source>
</reference>
<keyword evidence="1" id="KW-0472">Membrane</keyword>
<organism evidence="2 3">
    <name type="scientific">Pleurotus eryngii</name>
    <name type="common">Boletus of the steppes</name>
    <dbReference type="NCBI Taxonomy" id="5323"/>
    <lineage>
        <taxon>Eukaryota</taxon>
        <taxon>Fungi</taxon>
        <taxon>Dikarya</taxon>
        <taxon>Basidiomycota</taxon>
        <taxon>Agaricomycotina</taxon>
        <taxon>Agaricomycetes</taxon>
        <taxon>Agaricomycetidae</taxon>
        <taxon>Agaricales</taxon>
        <taxon>Pleurotineae</taxon>
        <taxon>Pleurotaceae</taxon>
        <taxon>Pleurotus</taxon>
    </lineage>
</organism>
<dbReference type="EMBL" id="MU154550">
    <property type="protein sequence ID" value="KAF9496704.1"/>
    <property type="molecule type" value="Genomic_DNA"/>
</dbReference>
<evidence type="ECO:0000256" key="1">
    <source>
        <dbReference type="SAM" id="Phobius"/>
    </source>
</evidence>
<keyword evidence="1" id="KW-1133">Transmembrane helix</keyword>
<dbReference type="AlphaFoldDB" id="A0A9P6DGI2"/>
<keyword evidence="3" id="KW-1185">Reference proteome</keyword>
<feature type="transmembrane region" description="Helical" evidence="1">
    <location>
        <begin position="66"/>
        <end position="92"/>
    </location>
</feature>
<dbReference type="Proteomes" id="UP000807025">
    <property type="component" value="Unassembled WGS sequence"/>
</dbReference>
<feature type="transmembrane region" description="Helical" evidence="1">
    <location>
        <begin position="174"/>
        <end position="198"/>
    </location>
</feature>
<sequence length="263" mass="29336">MQNTCISNISNIMLVPPQLPNEFDTVKRLPVEPLQWTAFNLHEKRLQSGMNALSMTSRELESESPALITAFNVVQMTGLALLLAVILTAWLAPSVKRFIVWFNVFISWIFSASSFLLLMGRQTGPEPPFVSCLFQSMMIYAAPAMNACVCVSFALEPFFNVSAAAAQTPASRNWKLFIVSLPYITPFLVCLEVLVIGLSRRDASSTTQCHRNVLPFHDPNTMRPIDHFPLSLNSHSSIHIPIEPTGQSLQGLSSCYQYRQLSL</sequence>
<comment type="caution">
    <text evidence="2">The sequence shown here is derived from an EMBL/GenBank/DDBJ whole genome shotgun (WGS) entry which is preliminary data.</text>
</comment>
<feature type="transmembrane region" description="Helical" evidence="1">
    <location>
        <begin position="98"/>
        <end position="120"/>
    </location>
</feature>
<evidence type="ECO:0000313" key="2">
    <source>
        <dbReference type="EMBL" id="KAF9496704.1"/>
    </source>
</evidence>
<protein>
    <submittedName>
        <fullName evidence="2">Uncharacterized protein</fullName>
    </submittedName>
</protein>